<evidence type="ECO:0000313" key="1">
    <source>
        <dbReference type="EMBL" id="OTF96802.1"/>
    </source>
</evidence>
<sequence>MLSFADEGFEVMLGLNIANTEHITPSAECVGNNIGFAWVITNLTVVIIEEFYPSALTHIKFPLIKDVL</sequence>
<gene>
    <name evidence="1" type="ORF">HannXRQ_Chr14g0427581</name>
</gene>
<evidence type="ECO:0000313" key="2">
    <source>
        <dbReference type="Proteomes" id="UP000215914"/>
    </source>
</evidence>
<protein>
    <submittedName>
        <fullName evidence="1">Uncharacterized protein</fullName>
    </submittedName>
</protein>
<name>A0A251SE45_HELAN</name>
<dbReference type="AlphaFoldDB" id="A0A251SE45"/>
<dbReference type="EMBL" id="CM007903">
    <property type="protein sequence ID" value="OTF96802.1"/>
    <property type="molecule type" value="Genomic_DNA"/>
</dbReference>
<accession>A0A251SE45</accession>
<proteinExistence type="predicted"/>
<reference evidence="2" key="1">
    <citation type="journal article" date="2017" name="Nature">
        <title>The sunflower genome provides insights into oil metabolism, flowering and Asterid evolution.</title>
        <authorList>
            <person name="Badouin H."/>
            <person name="Gouzy J."/>
            <person name="Grassa C.J."/>
            <person name="Murat F."/>
            <person name="Staton S.E."/>
            <person name="Cottret L."/>
            <person name="Lelandais-Briere C."/>
            <person name="Owens G.L."/>
            <person name="Carrere S."/>
            <person name="Mayjonade B."/>
            <person name="Legrand L."/>
            <person name="Gill N."/>
            <person name="Kane N.C."/>
            <person name="Bowers J.E."/>
            <person name="Hubner S."/>
            <person name="Bellec A."/>
            <person name="Berard A."/>
            <person name="Berges H."/>
            <person name="Blanchet N."/>
            <person name="Boniface M.C."/>
            <person name="Brunel D."/>
            <person name="Catrice O."/>
            <person name="Chaidir N."/>
            <person name="Claudel C."/>
            <person name="Donnadieu C."/>
            <person name="Faraut T."/>
            <person name="Fievet G."/>
            <person name="Helmstetter N."/>
            <person name="King M."/>
            <person name="Knapp S.J."/>
            <person name="Lai Z."/>
            <person name="Le Paslier M.C."/>
            <person name="Lippi Y."/>
            <person name="Lorenzon L."/>
            <person name="Mandel J.R."/>
            <person name="Marage G."/>
            <person name="Marchand G."/>
            <person name="Marquand E."/>
            <person name="Bret-Mestries E."/>
            <person name="Morien E."/>
            <person name="Nambeesan S."/>
            <person name="Nguyen T."/>
            <person name="Pegot-Espagnet P."/>
            <person name="Pouilly N."/>
            <person name="Raftis F."/>
            <person name="Sallet E."/>
            <person name="Schiex T."/>
            <person name="Thomas J."/>
            <person name="Vandecasteele C."/>
            <person name="Vares D."/>
            <person name="Vear F."/>
            <person name="Vautrin S."/>
            <person name="Crespi M."/>
            <person name="Mangin B."/>
            <person name="Burke J.M."/>
            <person name="Salse J."/>
            <person name="Munos S."/>
            <person name="Vincourt P."/>
            <person name="Rieseberg L.H."/>
            <person name="Langlade N.B."/>
        </authorList>
    </citation>
    <scope>NUCLEOTIDE SEQUENCE [LARGE SCALE GENOMIC DNA]</scope>
    <source>
        <strain evidence="2">cv. SF193</strain>
    </source>
</reference>
<keyword evidence="2" id="KW-1185">Reference proteome</keyword>
<dbReference type="InParanoid" id="A0A251SE45"/>
<organism evidence="1 2">
    <name type="scientific">Helianthus annuus</name>
    <name type="common">Common sunflower</name>
    <dbReference type="NCBI Taxonomy" id="4232"/>
    <lineage>
        <taxon>Eukaryota</taxon>
        <taxon>Viridiplantae</taxon>
        <taxon>Streptophyta</taxon>
        <taxon>Embryophyta</taxon>
        <taxon>Tracheophyta</taxon>
        <taxon>Spermatophyta</taxon>
        <taxon>Magnoliopsida</taxon>
        <taxon>eudicotyledons</taxon>
        <taxon>Gunneridae</taxon>
        <taxon>Pentapetalae</taxon>
        <taxon>asterids</taxon>
        <taxon>campanulids</taxon>
        <taxon>Asterales</taxon>
        <taxon>Asteraceae</taxon>
        <taxon>Asteroideae</taxon>
        <taxon>Heliantheae alliance</taxon>
        <taxon>Heliantheae</taxon>
        <taxon>Helianthus</taxon>
    </lineage>
</organism>
<dbReference type="Proteomes" id="UP000215914">
    <property type="component" value="Chromosome 14"/>
</dbReference>